<comment type="caution">
    <text evidence="1">The sequence shown here is derived from an EMBL/GenBank/DDBJ whole genome shotgun (WGS) entry which is preliminary data.</text>
</comment>
<keyword evidence="2" id="KW-1185">Reference proteome</keyword>
<gene>
    <name evidence="1" type="ORF">KSX_76660</name>
</gene>
<dbReference type="Pfam" id="PF19371">
    <property type="entry name" value="DUF5946"/>
    <property type="match status" value="1"/>
</dbReference>
<reference evidence="1" key="1">
    <citation type="submission" date="2020-10" db="EMBL/GenBank/DDBJ databases">
        <title>Taxonomic study of unclassified bacteria belonging to the class Ktedonobacteria.</title>
        <authorList>
            <person name="Yabe S."/>
            <person name="Wang C.M."/>
            <person name="Zheng Y."/>
            <person name="Sakai Y."/>
            <person name="Cavaletti L."/>
            <person name="Monciardini P."/>
            <person name="Donadio S."/>
        </authorList>
    </citation>
    <scope>NUCLEOTIDE SEQUENCE</scope>
    <source>
        <strain evidence="1">SOSP1-1</strain>
    </source>
</reference>
<proteinExistence type="predicted"/>
<accession>A0A8J3IC02</accession>
<dbReference type="AlphaFoldDB" id="A0A8J3IC02"/>
<dbReference type="EMBL" id="BNJF01000005">
    <property type="protein sequence ID" value="GHO49503.1"/>
    <property type="molecule type" value="Genomic_DNA"/>
</dbReference>
<organism evidence="1 2">
    <name type="scientific">Ktedonospora formicarum</name>
    <dbReference type="NCBI Taxonomy" id="2778364"/>
    <lineage>
        <taxon>Bacteria</taxon>
        <taxon>Bacillati</taxon>
        <taxon>Chloroflexota</taxon>
        <taxon>Ktedonobacteria</taxon>
        <taxon>Ktedonobacterales</taxon>
        <taxon>Ktedonobacteraceae</taxon>
        <taxon>Ktedonospora</taxon>
    </lineage>
</organism>
<name>A0A8J3IC02_9CHLR</name>
<dbReference type="RefSeq" id="WP_220198618.1">
    <property type="nucleotide sequence ID" value="NZ_BNJF01000005.1"/>
</dbReference>
<protein>
    <submittedName>
        <fullName evidence="1">Uncharacterized protein</fullName>
    </submittedName>
</protein>
<evidence type="ECO:0000313" key="1">
    <source>
        <dbReference type="EMBL" id="GHO49503.1"/>
    </source>
</evidence>
<evidence type="ECO:0000313" key="2">
    <source>
        <dbReference type="Proteomes" id="UP000612362"/>
    </source>
</evidence>
<dbReference type="Proteomes" id="UP000612362">
    <property type="component" value="Unassembled WGS sequence"/>
</dbReference>
<sequence length="146" mass="16876">MRDRCAECGALPPEGRTCQDIFNEFTTFKYLDESYFQVHLPMVTCFMIQHGRYSDPGLTHARSLLCAYVEQQMTVPQLYQLAAQGMSSRERTWKMNRLENDAPPPSINWRMTLIDVAQGSHMGEDTSSYCELVRQWARSILEQMAI</sequence>
<dbReference type="InterPro" id="IPR045990">
    <property type="entry name" value="DUF5946"/>
</dbReference>